<protein>
    <submittedName>
        <fullName evidence="1">Uncharacterized protein</fullName>
    </submittedName>
</protein>
<gene>
    <name evidence="1" type="ORF">AB1Y20_001948</name>
</gene>
<name>A0AB34J757_PRYPA</name>
<reference evidence="1 2" key="1">
    <citation type="journal article" date="2024" name="Science">
        <title>Giant polyketide synthase enzymes in the biosynthesis of giant marine polyether toxins.</title>
        <authorList>
            <person name="Fallon T.R."/>
            <person name="Shende V.V."/>
            <person name="Wierzbicki I.H."/>
            <person name="Pendleton A.L."/>
            <person name="Watervoot N.F."/>
            <person name="Auber R.P."/>
            <person name="Gonzalez D.J."/>
            <person name="Wisecaver J.H."/>
            <person name="Moore B.S."/>
        </authorList>
    </citation>
    <scope>NUCLEOTIDE SEQUENCE [LARGE SCALE GENOMIC DNA]</scope>
    <source>
        <strain evidence="1 2">12B1</strain>
    </source>
</reference>
<dbReference type="AlphaFoldDB" id="A0AB34J757"/>
<accession>A0AB34J757</accession>
<dbReference type="EMBL" id="JBGBPQ010000011">
    <property type="protein sequence ID" value="KAL1515317.1"/>
    <property type="molecule type" value="Genomic_DNA"/>
</dbReference>
<dbReference type="Proteomes" id="UP001515480">
    <property type="component" value="Unassembled WGS sequence"/>
</dbReference>
<keyword evidence="2" id="KW-1185">Reference proteome</keyword>
<proteinExistence type="predicted"/>
<comment type="caution">
    <text evidence="1">The sequence shown here is derived from an EMBL/GenBank/DDBJ whole genome shotgun (WGS) entry which is preliminary data.</text>
</comment>
<organism evidence="1 2">
    <name type="scientific">Prymnesium parvum</name>
    <name type="common">Toxic golden alga</name>
    <dbReference type="NCBI Taxonomy" id="97485"/>
    <lineage>
        <taxon>Eukaryota</taxon>
        <taxon>Haptista</taxon>
        <taxon>Haptophyta</taxon>
        <taxon>Prymnesiophyceae</taxon>
        <taxon>Prymnesiales</taxon>
        <taxon>Prymnesiaceae</taxon>
        <taxon>Prymnesium</taxon>
    </lineage>
</organism>
<sequence>MCIGWQLALPSLTKGHCAYTQPHSTRGRTSVRLSASASASAACSAARSDGEGAQRAHVARRVAEEAAREVLVAVGHAPQPEVALRERLDRRGGDARLAEAPYGRAPKSCASRTRWVAANEPNWCAGSSPSVAVCARLAAGSRTEKSAASRGWRASIAARRNAFISDCEESAECGLARRLPLAAKSSIHAAIIARPPEVARAYSSPGFHVPIA</sequence>
<evidence type="ECO:0000313" key="1">
    <source>
        <dbReference type="EMBL" id="KAL1515317.1"/>
    </source>
</evidence>
<evidence type="ECO:0000313" key="2">
    <source>
        <dbReference type="Proteomes" id="UP001515480"/>
    </source>
</evidence>